<evidence type="ECO:0000256" key="1">
    <source>
        <dbReference type="SAM" id="MobiDB-lite"/>
    </source>
</evidence>
<keyword evidence="2" id="KW-0812">Transmembrane</keyword>
<feature type="transmembrane region" description="Helical" evidence="2">
    <location>
        <begin position="348"/>
        <end position="370"/>
    </location>
</feature>
<reference evidence="3 4" key="1">
    <citation type="journal article" date="2024" name="Commun. Biol.">
        <title>Comparative genomic analysis of thermophilic fungi reveals convergent evolutionary adaptations and gene losses.</title>
        <authorList>
            <person name="Steindorff A.S."/>
            <person name="Aguilar-Pontes M.V."/>
            <person name="Robinson A.J."/>
            <person name="Andreopoulos B."/>
            <person name="LaButti K."/>
            <person name="Kuo A."/>
            <person name="Mondo S."/>
            <person name="Riley R."/>
            <person name="Otillar R."/>
            <person name="Haridas S."/>
            <person name="Lipzen A."/>
            <person name="Grimwood J."/>
            <person name="Schmutz J."/>
            <person name="Clum A."/>
            <person name="Reid I.D."/>
            <person name="Moisan M.C."/>
            <person name="Butler G."/>
            <person name="Nguyen T.T.M."/>
            <person name="Dewar K."/>
            <person name="Conant G."/>
            <person name="Drula E."/>
            <person name="Henrissat B."/>
            <person name="Hansel C."/>
            <person name="Singer S."/>
            <person name="Hutchinson M.I."/>
            <person name="de Vries R.P."/>
            <person name="Natvig D.O."/>
            <person name="Powell A.J."/>
            <person name="Tsang A."/>
            <person name="Grigoriev I.V."/>
        </authorList>
    </citation>
    <scope>NUCLEOTIDE SEQUENCE [LARGE SCALE GENOMIC DNA]</scope>
    <source>
        <strain evidence="3 4">CBS 494.80</strain>
    </source>
</reference>
<keyword evidence="4" id="KW-1185">Reference proteome</keyword>
<evidence type="ECO:0000313" key="3">
    <source>
        <dbReference type="EMBL" id="KAL2063741.1"/>
    </source>
</evidence>
<dbReference type="Proteomes" id="UP001595075">
    <property type="component" value="Unassembled WGS sequence"/>
</dbReference>
<dbReference type="EMBL" id="JAZHXI010000015">
    <property type="protein sequence ID" value="KAL2063741.1"/>
    <property type="molecule type" value="Genomic_DNA"/>
</dbReference>
<organism evidence="3 4">
    <name type="scientific">Oculimacula yallundae</name>
    <dbReference type="NCBI Taxonomy" id="86028"/>
    <lineage>
        <taxon>Eukaryota</taxon>
        <taxon>Fungi</taxon>
        <taxon>Dikarya</taxon>
        <taxon>Ascomycota</taxon>
        <taxon>Pezizomycotina</taxon>
        <taxon>Leotiomycetes</taxon>
        <taxon>Helotiales</taxon>
        <taxon>Ploettnerulaceae</taxon>
        <taxon>Oculimacula</taxon>
    </lineage>
</organism>
<comment type="caution">
    <text evidence="3">The sequence shown here is derived from an EMBL/GenBank/DDBJ whole genome shotgun (WGS) entry which is preliminary data.</text>
</comment>
<protein>
    <submittedName>
        <fullName evidence="3">Uncharacterized protein</fullName>
    </submittedName>
</protein>
<sequence>MTSPIITPSRINSPTALPLSDLSPEGRTLPKTESPSTGQDISLEQDITSEPRDSISSDYDGEPATAKQQQINEVRSANSFLKVHWRRLTSNKLARRTLAAAIIFGIFNIVYQNISLGPAFMGANAAVQAARDGKHNIAYVFLKECASRKAQSLPLGQDCAKYLLKTPKAPADIDDWMEDASVPNTTTSTSLAVRSTGNSTQGLAAAPLFDFRYPDIQVDYVICALLLFAVTLLILAYFLRSRSSRRKRNIKLSAILDIYRYCEKHLGERFVSRIVLGIALVGAVLLVYCIYDLYMNVVAPRWRWKAAKDFVDSCRQQAENDLPLGKDCIKYTTTKILKSQPRADIGQFATMIGSALGIMAIVSVAATVVVRKRAIQPTPLKMCVEQHTLSPREPVGTTIIICPSYHKAMYDSLKPTTVRDCPTYVLLPAKFATIEEIERWWQQQGAEVWEEME</sequence>
<feature type="transmembrane region" description="Helical" evidence="2">
    <location>
        <begin position="218"/>
        <end position="239"/>
    </location>
</feature>
<evidence type="ECO:0000256" key="2">
    <source>
        <dbReference type="SAM" id="Phobius"/>
    </source>
</evidence>
<name>A0ABR4C2K7_9HELO</name>
<keyword evidence="2" id="KW-0472">Membrane</keyword>
<evidence type="ECO:0000313" key="4">
    <source>
        <dbReference type="Proteomes" id="UP001595075"/>
    </source>
</evidence>
<feature type="compositionally biased region" description="Polar residues" evidence="1">
    <location>
        <begin position="31"/>
        <end position="48"/>
    </location>
</feature>
<keyword evidence="2" id="KW-1133">Transmembrane helix</keyword>
<proteinExistence type="predicted"/>
<accession>A0ABR4C2K7</accession>
<feature type="transmembrane region" description="Helical" evidence="2">
    <location>
        <begin position="274"/>
        <end position="294"/>
    </location>
</feature>
<feature type="region of interest" description="Disordered" evidence="1">
    <location>
        <begin position="1"/>
        <end position="68"/>
    </location>
</feature>
<gene>
    <name evidence="3" type="ORF">VTL71DRAFT_5546</name>
</gene>
<feature type="transmembrane region" description="Helical" evidence="2">
    <location>
        <begin position="93"/>
        <end position="111"/>
    </location>
</feature>
<feature type="compositionally biased region" description="Polar residues" evidence="1">
    <location>
        <begin position="1"/>
        <end position="15"/>
    </location>
</feature>